<organism evidence="2">
    <name type="scientific">marine metagenome</name>
    <dbReference type="NCBI Taxonomy" id="408172"/>
    <lineage>
        <taxon>unclassified sequences</taxon>
        <taxon>metagenomes</taxon>
        <taxon>ecological metagenomes</taxon>
    </lineage>
</organism>
<evidence type="ECO:0000313" key="2">
    <source>
        <dbReference type="EMBL" id="SVC14984.1"/>
    </source>
</evidence>
<sequence>MGTVSKISVEQIQEVLREKVERTLLHSQHIVTDTNTFIDSEVQKKIKEIDEEEDLLKSQIERNYEQVLEHIEKEVQGVLKRKELSIDEKSLEFKQLRKQFLELRLIRNTWKKELLNESGKNIEDIRKEIFQKFSIKDEPQSIQEIQTSPTIKETVKTTSVEKDGSPKFSEVKDEFIRERLLSGFSPKSTSEINSTLQDLIEIVGDKPIGQVSMKDSREFKNVISRLPKHRTQTPRYRGLTINEILKLDGIKGQEPKNINKLIYRVRIFFKWLRNNYREYVPENYFEGLTVESKKVNKPRDGFTSDELKKIFNSNNY</sequence>
<feature type="non-terminal residue" evidence="2">
    <location>
        <position position="316"/>
    </location>
</feature>
<feature type="coiled-coil region" evidence="1">
    <location>
        <begin position="42"/>
        <end position="99"/>
    </location>
</feature>
<gene>
    <name evidence="2" type="ORF">METZ01_LOCUS267838</name>
</gene>
<dbReference type="EMBL" id="UINC01076122">
    <property type="protein sequence ID" value="SVC14984.1"/>
    <property type="molecule type" value="Genomic_DNA"/>
</dbReference>
<evidence type="ECO:0000256" key="1">
    <source>
        <dbReference type="SAM" id="Coils"/>
    </source>
</evidence>
<dbReference type="GO" id="GO:0003677">
    <property type="term" value="F:DNA binding"/>
    <property type="evidence" value="ECO:0007669"/>
    <property type="project" value="InterPro"/>
</dbReference>
<protein>
    <recommendedName>
        <fullName evidence="3">Core-binding (CB) domain-containing protein</fullName>
    </recommendedName>
</protein>
<name>A0A382JR43_9ZZZZ</name>
<dbReference type="AlphaFoldDB" id="A0A382JR43"/>
<dbReference type="SUPFAM" id="SSF56349">
    <property type="entry name" value="DNA breaking-rejoining enzymes"/>
    <property type="match status" value="1"/>
</dbReference>
<proteinExistence type="predicted"/>
<reference evidence="2" key="1">
    <citation type="submission" date="2018-05" db="EMBL/GenBank/DDBJ databases">
        <authorList>
            <person name="Lanie J.A."/>
            <person name="Ng W.-L."/>
            <person name="Kazmierczak K.M."/>
            <person name="Andrzejewski T.M."/>
            <person name="Davidsen T.M."/>
            <person name="Wayne K.J."/>
            <person name="Tettelin H."/>
            <person name="Glass J.I."/>
            <person name="Rusch D."/>
            <person name="Podicherti R."/>
            <person name="Tsui H.-C.T."/>
            <person name="Winkler M.E."/>
        </authorList>
    </citation>
    <scope>NUCLEOTIDE SEQUENCE</scope>
</reference>
<keyword evidence="1" id="KW-0175">Coiled coil</keyword>
<dbReference type="InterPro" id="IPR011010">
    <property type="entry name" value="DNA_brk_join_enz"/>
</dbReference>
<accession>A0A382JR43</accession>
<evidence type="ECO:0008006" key="3">
    <source>
        <dbReference type="Google" id="ProtNLM"/>
    </source>
</evidence>